<keyword evidence="1" id="KW-0560">Oxidoreductase</keyword>
<dbReference type="Proteomes" id="UP000239406">
    <property type="component" value="Unassembled WGS sequence"/>
</dbReference>
<organism evidence="2 3">
    <name type="scientific">Caldimonas thermodepolymerans</name>
    <dbReference type="NCBI Taxonomy" id="215580"/>
    <lineage>
        <taxon>Bacteria</taxon>
        <taxon>Pseudomonadati</taxon>
        <taxon>Pseudomonadota</taxon>
        <taxon>Betaproteobacteria</taxon>
        <taxon>Burkholderiales</taxon>
        <taxon>Sphaerotilaceae</taxon>
        <taxon>Caldimonas</taxon>
    </lineage>
</organism>
<sequence>MSNSSSTLRADVLIVGAGPVGLTLANLLGTYGVRTVIIERHDATVHEPRAVSIDDESLRTMQAAGLVDDVVKDVVMGYGVRYFSWRGNPFAAIQPTRQEYGYPKRNAFRQPLLEATLAQGTRRFGHVSLLFRHELLSFEQSATGVTAQVRHDGGELTIEAPWMVACDGGRSPVREMLGIPLEGETYPERWLIVDLAQRTVPLRHTSTFCDPRRPAIRLPGPHGTLRYEFMLRPGDRDEEVLDEKNFRAWIANREPQDTELPLVRKVIYTFHARVAQRWREGRVFLAGDAAHLTPPFAGQGLNSGIRDATNLSWKLAAVVRGQAPESILDTYESERRPHASALIRMALRIGHFMQPKSVFGAAVSQAALRVACLLPPVRDYILQLKFKPKPVLERGWYQPSPVAPKAELLTQPRVELPDGRHVLMDTVLGGDYAVLGWDSPAFRAAAARLLPPGAPGRVVGVLRQELDFIGTLPQDMALVRDVTGELAQWLDARGAVAVVIRPDRYWYALVAPQALGASQAQSLPLPVQARAA</sequence>
<dbReference type="Gene3D" id="3.30.70.2450">
    <property type="match status" value="1"/>
</dbReference>
<reference evidence="2 3" key="1">
    <citation type="submission" date="2018-02" db="EMBL/GenBank/DDBJ databases">
        <title>Reclassifiation of [Polyangium] brachysporum DSM 7029 as Guopingzhaonella breviflexa gen. nov., sp. nov., a member of the family Comamonadaceae.</title>
        <authorList>
            <person name="Tang B."/>
        </authorList>
    </citation>
    <scope>NUCLEOTIDE SEQUENCE [LARGE SCALE GENOMIC DNA]</scope>
    <source>
        <strain evidence="2 3">DSM 15344</strain>
    </source>
</reference>
<dbReference type="GO" id="GO:0071949">
    <property type="term" value="F:FAD binding"/>
    <property type="evidence" value="ECO:0007669"/>
    <property type="project" value="InterPro"/>
</dbReference>
<dbReference type="PANTHER" id="PTHR43476:SF3">
    <property type="entry name" value="FAD-BINDING MONOOXYGENASE"/>
    <property type="match status" value="1"/>
</dbReference>
<comment type="caution">
    <text evidence="2">The sequence shown here is derived from an EMBL/GenBank/DDBJ whole genome shotgun (WGS) entry which is preliminary data.</text>
</comment>
<dbReference type="PANTHER" id="PTHR43476">
    <property type="entry name" value="3-(3-HYDROXY-PHENYL)PROPIONATE/3-HYDROXYCINNAMIC ACID HYDROXYLASE"/>
    <property type="match status" value="1"/>
</dbReference>
<evidence type="ECO:0000313" key="2">
    <source>
        <dbReference type="EMBL" id="PPE68673.1"/>
    </source>
</evidence>
<dbReference type="EMBL" id="PSNY01000021">
    <property type="protein sequence ID" value="PPE68673.1"/>
    <property type="molecule type" value="Genomic_DNA"/>
</dbReference>
<keyword evidence="3" id="KW-1185">Reference proteome</keyword>
<protein>
    <submittedName>
        <fullName evidence="2">Bifunctional 3-(3-hydroxy-phenyl)propionate/3-hydroxycinnamic acid hydroxylase</fullName>
    </submittedName>
</protein>
<dbReference type="InterPro" id="IPR002938">
    <property type="entry name" value="FAD-bd"/>
</dbReference>
<dbReference type="InterPro" id="IPR050631">
    <property type="entry name" value="PheA/TfdB_FAD_monoxygenase"/>
</dbReference>
<accession>A0A2S5T119</accession>
<proteinExistence type="predicted"/>
<dbReference type="GO" id="GO:0019622">
    <property type="term" value="P:3-(3-hydroxy)phenylpropionate catabolic process"/>
    <property type="evidence" value="ECO:0007669"/>
    <property type="project" value="TreeGrafter"/>
</dbReference>
<dbReference type="SUPFAM" id="SSF51905">
    <property type="entry name" value="FAD/NAD(P)-binding domain"/>
    <property type="match status" value="1"/>
</dbReference>
<dbReference type="Gene3D" id="3.50.50.60">
    <property type="entry name" value="FAD/NAD(P)-binding domain"/>
    <property type="match status" value="1"/>
</dbReference>
<dbReference type="AlphaFoldDB" id="A0A2S5T119"/>
<evidence type="ECO:0000313" key="3">
    <source>
        <dbReference type="Proteomes" id="UP000239406"/>
    </source>
</evidence>
<evidence type="ECO:0000256" key="1">
    <source>
        <dbReference type="ARBA" id="ARBA00023002"/>
    </source>
</evidence>
<dbReference type="NCBIfam" id="NF004829">
    <property type="entry name" value="PRK06183.1-3"/>
    <property type="match status" value="1"/>
</dbReference>
<name>A0A2S5T119_9BURK</name>
<dbReference type="PRINTS" id="PR00420">
    <property type="entry name" value="RNGMNOXGNASE"/>
</dbReference>
<dbReference type="NCBIfam" id="NF004831">
    <property type="entry name" value="PRK06183.1-5"/>
    <property type="match status" value="1"/>
</dbReference>
<dbReference type="GO" id="GO:0008688">
    <property type="term" value="F:3-(3-hydroxyphenyl)propionate hydroxylase activity"/>
    <property type="evidence" value="ECO:0007669"/>
    <property type="project" value="TreeGrafter"/>
</dbReference>
<gene>
    <name evidence="2" type="ORF">C1702_15710</name>
</gene>
<dbReference type="RefSeq" id="WP_104358668.1">
    <property type="nucleotide sequence ID" value="NZ_CALFFA010000044.1"/>
</dbReference>
<dbReference type="Pfam" id="PF01494">
    <property type="entry name" value="FAD_binding_3"/>
    <property type="match status" value="1"/>
</dbReference>
<dbReference type="InterPro" id="IPR036188">
    <property type="entry name" value="FAD/NAD-bd_sf"/>
</dbReference>